<keyword evidence="4" id="KW-1185">Reference proteome</keyword>
<proteinExistence type="predicted"/>
<feature type="region of interest" description="Disordered" evidence="1">
    <location>
        <begin position="900"/>
        <end position="942"/>
    </location>
</feature>
<evidence type="ECO:0000256" key="1">
    <source>
        <dbReference type="SAM" id="MobiDB-lite"/>
    </source>
</evidence>
<dbReference type="AlphaFoldDB" id="A0A2J6RUV5"/>
<dbReference type="InterPro" id="IPR013087">
    <property type="entry name" value="Znf_C2H2_type"/>
</dbReference>
<dbReference type="PANTHER" id="PTHR37535:SF3">
    <property type="entry name" value="FLUG DOMAIN-CONTAINING PROTEIN"/>
    <property type="match status" value="1"/>
</dbReference>
<accession>A0A2J6RUV5</accession>
<feature type="compositionally biased region" description="Acidic residues" evidence="1">
    <location>
        <begin position="900"/>
        <end position="921"/>
    </location>
</feature>
<evidence type="ECO:0000313" key="3">
    <source>
        <dbReference type="EMBL" id="PMD42309.1"/>
    </source>
</evidence>
<dbReference type="InterPro" id="IPR021842">
    <property type="entry name" value="DUF3435"/>
</dbReference>
<evidence type="ECO:0000259" key="2">
    <source>
        <dbReference type="SMART" id="SM00355"/>
    </source>
</evidence>
<name>A0A2J6RUV5_HYAVF</name>
<protein>
    <recommendedName>
        <fullName evidence="2">C2H2-type domain-containing protein</fullName>
    </recommendedName>
</protein>
<dbReference type="EMBL" id="KZ613943">
    <property type="protein sequence ID" value="PMD42309.1"/>
    <property type="molecule type" value="Genomic_DNA"/>
</dbReference>
<feature type="domain" description="C2H2-type" evidence="2">
    <location>
        <begin position="830"/>
        <end position="856"/>
    </location>
</feature>
<sequence length="942" mass="110370">MAPRARRILPPITREEAAAKDAAYSIKHHEPVVEPTKKTYNRVQLLWEEFHHYREETGPFLQKHEEIPSAGRLKHFMEWVYETSVGVLSEHVTFKSLKNTWYRFRTMYLRTTDQAIPEETGTDVLCFIKTELRKRGLAKIRRQKALADALDVVWLLTYLWCYDKHEFRHPRYRVQLSLISLLIVYTGARGGTIVESSAYRGSNEAMCYKDFKLIGLPIGPNNTLEFVLKVRFRYEKGNRDQGGSDDVEYKWVTFREDRTCRGRCPVTHFFGLAFADNIFADLKGPHQMKYFTSPGRDGSLPLRFKKSKEDMLIFRHCNRDGTIDPHRAMNYDETAREVLEWGIRLGFRDPLRLYNLRRGTANEVEGNAEVSQNQYAQLLGHAIKVMGASYISSISGVDVQGIINHETLRQDHIRLLRSMRLHLNPNVPSQLPFAECKKVLDHPELVEFDNQLNLLEREQQTKGNSVELSQRYLEATWSRKHCFQRVYREARIQFRDESFDLAESDMVRKMIEDGEKGVSVDDFDEKVEVPPLDFVSNAHFPDRFIIANGFWTKPPRQDSIPDVNLIQSLQNMCISEEYVQYYHGEAPVDNCCPVCKTQMAELPGSQRPDHIHECFADMQKKKIETEFSSSRPTRCKWGKCKSYFIEKRTYLPADFAIDVLDVDERRRLVAKESKRLHDSRRRGNLTIDDGADQALQSRKSISNHLKRHISKDQTLCLWDDCGFKCTSEQELKRHLWKSHGVNLKQAPFGPQFCFEHPDSGWFTDEFDWEDHCEIHMKTPRHRLNLRRSHHMIAACLQCPFCKRFTQFKDRGTFNRHMDAHEKAYRDHFPMSCPVSSCTEDLFGNYFDLQIHFFDSHDLKMKGFTRSHGVRREKEKLFLNTEEDQEDEDDSLADSMEELGSIWEDDLDDNESSWTDEDEEDTNKEGPKRKMLSQGLSRKRYRI</sequence>
<reference evidence="3 4" key="1">
    <citation type="submission" date="2016-04" db="EMBL/GenBank/DDBJ databases">
        <title>A degradative enzymes factory behind the ericoid mycorrhizal symbiosis.</title>
        <authorList>
            <consortium name="DOE Joint Genome Institute"/>
            <person name="Martino E."/>
            <person name="Morin E."/>
            <person name="Grelet G."/>
            <person name="Kuo A."/>
            <person name="Kohler A."/>
            <person name="Daghino S."/>
            <person name="Barry K."/>
            <person name="Choi C."/>
            <person name="Cichocki N."/>
            <person name="Clum A."/>
            <person name="Copeland A."/>
            <person name="Hainaut M."/>
            <person name="Haridas S."/>
            <person name="Labutti K."/>
            <person name="Lindquist E."/>
            <person name="Lipzen A."/>
            <person name="Khouja H.-R."/>
            <person name="Murat C."/>
            <person name="Ohm R."/>
            <person name="Olson A."/>
            <person name="Spatafora J."/>
            <person name="Veneault-Fourrey C."/>
            <person name="Henrissat B."/>
            <person name="Grigoriev I."/>
            <person name="Martin F."/>
            <person name="Perotto S."/>
        </authorList>
    </citation>
    <scope>NUCLEOTIDE SEQUENCE [LARGE SCALE GENOMIC DNA]</scope>
    <source>
        <strain evidence="3 4">F</strain>
    </source>
</reference>
<dbReference type="Proteomes" id="UP000235786">
    <property type="component" value="Unassembled WGS sequence"/>
</dbReference>
<dbReference type="SMART" id="SM00355">
    <property type="entry name" value="ZnF_C2H2"/>
    <property type="match status" value="3"/>
</dbReference>
<evidence type="ECO:0000313" key="4">
    <source>
        <dbReference type="Proteomes" id="UP000235786"/>
    </source>
</evidence>
<dbReference type="PANTHER" id="PTHR37535">
    <property type="entry name" value="FLUG DOMAIN PROTEIN"/>
    <property type="match status" value="1"/>
</dbReference>
<organism evidence="3 4">
    <name type="scientific">Hyaloscypha variabilis (strain UAMH 11265 / GT02V1 / F)</name>
    <name type="common">Meliniomyces variabilis</name>
    <dbReference type="NCBI Taxonomy" id="1149755"/>
    <lineage>
        <taxon>Eukaryota</taxon>
        <taxon>Fungi</taxon>
        <taxon>Dikarya</taxon>
        <taxon>Ascomycota</taxon>
        <taxon>Pezizomycotina</taxon>
        <taxon>Leotiomycetes</taxon>
        <taxon>Helotiales</taxon>
        <taxon>Hyaloscyphaceae</taxon>
        <taxon>Hyaloscypha</taxon>
        <taxon>Hyaloscypha variabilis</taxon>
    </lineage>
</organism>
<feature type="domain" description="C2H2-type" evidence="2">
    <location>
        <begin position="796"/>
        <end position="820"/>
    </location>
</feature>
<gene>
    <name evidence="3" type="ORF">L207DRAFT_580975</name>
</gene>
<feature type="compositionally biased region" description="Basic residues" evidence="1">
    <location>
        <begin position="928"/>
        <end position="942"/>
    </location>
</feature>
<dbReference type="OrthoDB" id="3437109at2759"/>
<dbReference type="Pfam" id="PF11917">
    <property type="entry name" value="DUF3435"/>
    <property type="match status" value="1"/>
</dbReference>
<feature type="domain" description="C2H2-type" evidence="2">
    <location>
        <begin position="714"/>
        <end position="739"/>
    </location>
</feature>
<dbReference type="STRING" id="1149755.A0A2J6RUV5"/>